<keyword evidence="3 5" id="KW-1133">Transmembrane helix</keyword>
<evidence type="ECO:0000313" key="7">
    <source>
        <dbReference type="EMBL" id="KAK0439992.1"/>
    </source>
</evidence>
<evidence type="ECO:0000256" key="2">
    <source>
        <dbReference type="ARBA" id="ARBA00022692"/>
    </source>
</evidence>
<name>A0AA39JDG2_ARMTA</name>
<organism evidence="7 8">
    <name type="scientific">Armillaria tabescens</name>
    <name type="common">Ringless honey mushroom</name>
    <name type="synonym">Agaricus tabescens</name>
    <dbReference type="NCBI Taxonomy" id="1929756"/>
    <lineage>
        <taxon>Eukaryota</taxon>
        <taxon>Fungi</taxon>
        <taxon>Dikarya</taxon>
        <taxon>Basidiomycota</taxon>
        <taxon>Agaricomycotina</taxon>
        <taxon>Agaricomycetes</taxon>
        <taxon>Agaricomycetidae</taxon>
        <taxon>Agaricales</taxon>
        <taxon>Marasmiineae</taxon>
        <taxon>Physalacriaceae</taxon>
        <taxon>Desarmillaria</taxon>
    </lineage>
</organism>
<feature type="transmembrane region" description="Helical" evidence="5">
    <location>
        <begin position="132"/>
        <end position="152"/>
    </location>
</feature>
<dbReference type="Gene3D" id="1.20.1070.10">
    <property type="entry name" value="Rhodopsin 7-helix transmembrane proteins"/>
    <property type="match status" value="1"/>
</dbReference>
<dbReference type="GO" id="GO:0004930">
    <property type="term" value="F:G protein-coupled receptor activity"/>
    <property type="evidence" value="ECO:0007669"/>
    <property type="project" value="TreeGrafter"/>
</dbReference>
<dbReference type="Pfam" id="PF11710">
    <property type="entry name" value="Git3"/>
    <property type="match status" value="1"/>
</dbReference>
<dbReference type="Proteomes" id="UP001175211">
    <property type="component" value="Unassembled WGS sequence"/>
</dbReference>
<gene>
    <name evidence="7" type="ORF">EV420DRAFT_1733251</name>
</gene>
<evidence type="ECO:0000256" key="4">
    <source>
        <dbReference type="ARBA" id="ARBA00023136"/>
    </source>
</evidence>
<accession>A0AA39JDG2</accession>
<protein>
    <recommendedName>
        <fullName evidence="6">Glucose receptor Git3-like N-terminal domain-containing protein</fullName>
    </recommendedName>
</protein>
<evidence type="ECO:0000313" key="8">
    <source>
        <dbReference type="Proteomes" id="UP001175211"/>
    </source>
</evidence>
<dbReference type="AlphaFoldDB" id="A0AA39JDG2"/>
<feature type="domain" description="Glucose receptor Git3-like N-terminal" evidence="6">
    <location>
        <begin position="16"/>
        <end position="187"/>
    </location>
</feature>
<reference evidence="7" key="1">
    <citation type="submission" date="2023-06" db="EMBL/GenBank/DDBJ databases">
        <authorList>
            <consortium name="Lawrence Berkeley National Laboratory"/>
            <person name="Ahrendt S."/>
            <person name="Sahu N."/>
            <person name="Indic B."/>
            <person name="Wong-Bajracharya J."/>
            <person name="Merenyi Z."/>
            <person name="Ke H.-M."/>
            <person name="Monk M."/>
            <person name="Kocsube S."/>
            <person name="Drula E."/>
            <person name="Lipzen A."/>
            <person name="Balint B."/>
            <person name="Henrissat B."/>
            <person name="Andreopoulos B."/>
            <person name="Martin F.M."/>
            <person name="Harder C.B."/>
            <person name="Rigling D."/>
            <person name="Ford K.L."/>
            <person name="Foster G.D."/>
            <person name="Pangilinan J."/>
            <person name="Papanicolaou A."/>
            <person name="Barry K."/>
            <person name="LaButti K."/>
            <person name="Viragh M."/>
            <person name="Koriabine M."/>
            <person name="Yan M."/>
            <person name="Riley R."/>
            <person name="Champramary S."/>
            <person name="Plett K.L."/>
            <person name="Tsai I.J."/>
            <person name="Slot J."/>
            <person name="Sipos G."/>
            <person name="Plett J."/>
            <person name="Nagy L.G."/>
            <person name="Grigoriev I.V."/>
        </authorList>
    </citation>
    <scope>NUCLEOTIDE SEQUENCE</scope>
    <source>
        <strain evidence="7">CCBAS 213</strain>
    </source>
</reference>
<evidence type="ECO:0000256" key="3">
    <source>
        <dbReference type="ARBA" id="ARBA00022989"/>
    </source>
</evidence>
<feature type="transmembrane region" description="Helical" evidence="5">
    <location>
        <begin position="12"/>
        <end position="35"/>
    </location>
</feature>
<dbReference type="GeneID" id="85363496"/>
<proteinExistence type="predicted"/>
<dbReference type="PANTHER" id="PTHR23112:SF0">
    <property type="entry name" value="TRANSMEMBRANE PROTEIN 116"/>
    <property type="match status" value="1"/>
</dbReference>
<sequence length="210" mass="23406">MVLSDFELVLALSNLVGSALSSLGSGFIILCYTFLPLKKHHRHLLILNLAIADFTNATNNVISGSVVLSTGPLSRTPVCSFRWPVYIFETKARHVWATDTSILAISIVTVMIVTASPESSWSEKSSKNKRRFICMMCGCTWVMPILTSFIALGKGYYTAVTGNWCWLTPEPVYVRYVLTHGWRSLVHIHRDRPVHILIHLSTEGESHSSA</sequence>
<keyword evidence="4 5" id="KW-0472">Membrane</keyword>
<evidence type="ECO:0000256" key="1">
    <source>
        <dbReference type="ARBA" id="ARBA00004141"/>
    </source>
</evidence>
<dbReference type="InterPro" id="IPR023041">
    <property type="entry name" value="Glucose_rcpt_Git3-like_N"/>
</dbReference>
<comment type="subcellular location">
    <subcellularLocation>
        <location evidence="1">Membrane</location>
        <topology evidence="1">Multi-pass membrane protein</topology>
    </subcellularLocation>
</comment>
<dbReference type="GO" id="GO:0005886">
    <property type="term" value="C:plasma membrane"/>
    <property type="evidence" value="ECO:0007669"/>
    <property type="project" value="TreeGrafter"/>
</dbReference>
<dbReference type="EMBL" id="JAUEPS010000080">
    <property type="protein sequence ID" value="KAK0439992.1"/>
    <property type="molecule type" value="Genomic_DNA"/>
</dbReference>
<dbReference type="RefSeq" id="XP_060323441.1">
    <property type="nucleotide sequence ID" value="XM_060479948.1"/>
</dbReference>
<dbReference type="PANTHER" id="PTHR23112">
    <property type="entry name" value="G PROTEIN-COUPLED RECEPTOR 157-RELATED"/>
    <property type="match status" value="1"/>
</dbReference>
<evidence type="ECO:0000259" key="6">
    <source>
        <dbReference type="Pfam" id="PF11710"/>
    </source>
</evidence>
<comment type="caution">
    <text evidence="7">The sequence shown here is derived from an EMBL/GenBank/DDBJ whole genome shotgun (WGS) entry which is preliminary data.</text>
</comment>
<dbReference type="GO" id="GO:0007189">
    <property type="term" value="P:adenylate cyclase-activating G protein-coupled receptor signaling pathway"/>
    <property type="evidence" value="ECO:0007669"/>
    <property type="project" value="TreeGrafter"/>
</dbReference>
<keyword evidence="8" id="KW-1185">Reference proteome</keyword>
<evidence type="ECO:0000256" key="5">
    <source>
        <dbReference type="SAM" id="Phobius"/>
    </source>
</evidence>
<keyword evidence="2 5" id="KW-0812">Transmembrane</keyword>